<gene>
    <name evidence="1" type="ORF">BB021_18295</name>
</gene>
<keyword evidence="2" id="KW-1185">Reference proteome</keyword>
<dbReference type="Proteomes" id="UP000190016">
    <property type="component" value="Unassembled WGS sequence"/>
</dbReference>
<reference evidence="1 2" key="1">
    <citation type="submission" date="2016-07" db="EMBL/GenBank/DDBJ databases">
        <title>Revisiting the Taxonomy of the Elizabethkingia Genus based on Whole-Genome Sequencing, Optical Mapping, and MALDI-TOF.</title>
        <authorList>
            <person name="Nicholson A.C."/>
        </authorList>
    </citation>
    <scope>NUCLEOTIDE SEQUENCE [LARGE SCALE GENOMIC DNA]</scope>
    <source>
        <strain evidence="1 2">C1558</strain>
    </source>
</reference>
<evidence type="ECO:0000313" key="2">
    <source>
        <dbReference type="Proteomes" id="UP000190016"/>
    </source>
</evidence>
<sequence>MKLQQFLKSNAIAIVALLTIGTTMSFKLYEKKADTTGTLYFYISPSKAAGAFHDISNWNTQNNDEINCSSLGERPCKITVPQGQNLFDVLGSKKNDEVLLIAEGRKP</sequence>
<dbReference type="RefSeq" id="WP_078777747.1">
    <property type="nucleotide sequence ID" value="NZ_MBDS01000001.1"/>
</dbReference>
<protein>
    <submittedName>
        <fullName evidence="1">Uncharacterized protein</fullName>
    </submittedName>
</protein>
<evidence type="ECO:0000313" key="1">
    <source>
        <dbReference type="EMBL" id="OPB94552.1"/>
    </source>
</evidence>
<name>A0ABX3ND46_9FLAO</name>
<comment type="caution">
    <text evidence="1">The sequence shown here is derived from an EMBL/GenBank/DDBJ whole genome shotgun (WGS) entry which is preliminary data.</text>
</comment>
<accession>A0ABX3ND46</accession>
<proteinExistence type="predicted"/>
<organism evidence="1 2">
    <name type="scientific">Elizabethkingia ursingii</name>
    <dbReference type="NCBI Taxonomy" id="1756150"/>
    <lineage>
        <taxon>Bacteria</taxon>
        <taxon>Pseudomonadati</taxon>
        <taxon>Bacteroidota</taxon>
        <taxon>Flavobacteriia</taxon>
        <taxon>Flavobacteriales</taxon>
        <taxon>Weeksellaceae</taxon>
        <taxon>Elizabethkingia</taxon>
    </lineage>
</organism>
<dbReference type="EMBL" id="MBDS01000001">
    <property type="protein sequence ID" value="OPB94552.1"/>
    <property type="molecule type" value="Genomic_DNA"/>
</dbReference>